<proteinExistence type="predicted"/>
<name>A0A1I4C9W2_9EURY</name>
<keyword evidence="1" id="KW-0812">Transmembrane</keyword>
<evidence type="ECO:0000313" key="2">
    <source>
        <dbReference type="EMBL" id="SFK77430.1"/>
    </source>
</evidence>
<dbReference type="RefSeq" id="WP_143085681.1">
    <property type="nucleotide sequence ID" value="NZ_FOTC01000001.1"/>
</dbReference>
<keyword evidence="1" id="KW-1133">Transmembrane helix</keyword>
<dbReference type="EMBL" id="FOTC01000001">
    <property type="protein sequence ID" value="SFK77430.1"/>
    <property type="molecule type" value="Genomic_DNA"/>
</dbReference>
<keyword evidence="1" id="KW-0472">Membrane</keyword>
<evidence type="ECO:0000256" key="1">
    <source>
        <dbReference type="SAM" id="Phobius"/>
    </source>
</evidence>
<sequence>MSWESATRTALIGMLVVGVAVVVVLLPVEFLLEPRIISGNLPAVAGVVTGFTLSIFGKSILSELRD</sequence>
<dbReference type="Proteomes" id="UP000199607">
    <property type="component" value="Unassembled WGS sequence"/>
</dbReference>
<feature type="transmembrane region" description="Helical" evidence="1">
    <location>
        <begin position="12"/>
        <end position="31"/>
    </location>
</feature>
<organism evidence="2 3">
    <name type="scientific">Halogranum rubrum</name>
    <dbReference type="NCBI Taxonomy" id="553466"/>
    <lineage>
        <taxon>Archaea</taxon>
        <taxon>Methanobacteriati</taxon>
        <taxon>Methanobacteriota</taxon>
        <taxon>Stenosarchaea group</taxon>
        <taxon>Halobacteria</taxon>
        <taxon>Halobacteriales</taxon>
        <taxon>Haloferacaceae</taxon>
    </lineage>
</organism>
<accession>A0A1I4C9W2</accession>
<protein>
    <submittedName>
        <fullName evidence="2">Uncharacterized protein</fullName>
    </submittedName>
</protein>
<gene>
    <name evidence="2" type="ORF">SAMN04487950_1029</name>
</gene>
<keyword evidence="3" id="KW-1185">Reference proteome</keyword>
<feature type="transmembrane region" description="Helical" evidence="1">
    <location>
        <begin position="43"/>
        <end position="61"/>
    </location>
</feature>
<reference evidence="3" key="1">
    <citation type="submission" date="2016-10" db="EMBL/GenBank/DDBJ databases">
        <authorList>
            <person name="Varghese N."/>
            <person name="Submissions S."/>
        </authorList>
    </citation>
    <scope>NUCLEOTIDE SEQUENCE [LARGE SCALE GENOMIC DNA]</scope>
    <source>
        <strain evidence="3">CGMCC 1.7738</strain>
    </source>
</reference>
<dbReference type="AlphaFoldDB" id="A0A1I4C9W2"/>
<evidence type="ECO:0000313" key="3">
    <source>
        <dbReference type="Proteomes" id="UP000199607"/>
    </source>
</evidence>